<keyword evidence="2" id="KW-0326">Glycosidase</keyword>
<evidence type="ECO:0000259" key="4">
    <source>
        <dbReference type="Pfam" id="PF01156"/>
    </source>
</evidence>
<dbReference type="InterPro" id="IPR001910">
    <property type="entry name" value="Inosine/uridine_hydrolase_dom"/>
</dbReference>
<dbReference type="SUPFAM" id="SSF53590">
    <property type="entry name" value="Nucleoside hydrolase"/>
    <property type="match status" value="1"/>
</dbReference>
<evidence type="ECO:0000256" key="1">
    <source>
        <dbReference type="ARBA" id="ARBA00022801"/>
    </source>
</evidence>
<dbReference type="PANTHER" id="PTHR12304:SF4">
    <property type="entry name" value="URIDINE NUCLEOSIDASE"/>
    <property type="match status" value="1"/>
</dbReference>
<dbReference type="RefSeq" id="WP_275706325.1">
    <property type="nucleotide sequence ID" value="NZ_JANCMW010000006.1"/>
</dbReference>
<keyword evidence="1 5" id="KW-0378">Hydrolase</keyword>
<dbReference type="EMBL" id="JANCMW010000006">
    <property type="protein sequence ID" value="MDF0750733.1"/>
    <property type="molecule type" value="Genomic_DNA"/>
</dbReference>
<protein>
    <submittedName>
        <fullName evidence="5">Nucleoside hydrolase</fullName>
    </submittedName>
</protein>
<evidence type="ECO:0000313" key="6">
    <source>
        <dbReference type="Proteomes" id="UP001143391"/>
    </source>
</evidence>
<feature type="compositionally biased region" description="Polar residues" evidence="3">
    <location>
        <begin position="369"/>
        <end position="384"/>
    </location>
</feature>
<dbReference type="InterPro" id="IPR036452">
    <property type="entry name" value="Ribo_hydro-like"/>
</dbReference>
<dbReference type="GO" id="GO:0016787">
    <property type="term" value="F:hydrolase activity"/>
    <property type="evidence" value="ECO:0007669"/>
    <property type="project" value="UniProtKB-KW"/>
</dbReference>
<dbReference type="Pfam" id="PF01156">
    <property type="entry name" value="IU_nuc_hydro"/>
    <property type="match status" value="1"/>
</dbReference>
<sequence>MNTPGKKNRLRQTVVRAGLGLVGLLALFGLTLAIPVETWRTGQQFSAPLPVLAPSELPAAPHRIWVDADPACGKGPRVDPDDCIALWYLMRETDVAIAGVSTVFGNASLDVTDAITRDLVPKLQRRQDDVPVYRGADAPLPEMHDRGTEAEHALIDALATDELTIVALGPLTNIAAALQARPDLRDRIQKIIAVMGRRPGHIFHPAEGSGEGTLLGHGPVFRDFNVAQDPDALRVILDLDIPLVLLPYEAAREVEIDEHALASIASNGDGGRWVAQRAQSWLRYWKTDIGRNGFYPFDLMAAMFVAEPTQFDCARVYAELRQDPTLFFPFSRLPSLLIEPIPTDDNGSPAGALYCHGLRTTSRRVGDVTKNSPEGANTTPTGPA</sequence>
<dbReference type="Gene3D" id="3.90.245.10">
    <property type="entry name" value="Ribonucleoside hydrolase-like"/>
    <property type="match status" value="1"/>
</dbReference>
<gene>
    <name evidence="5" type="ORF">NLU14_10880</name>
</gene>
<comment type="caution">
    <text evidence="5">The sequence shown here is derived from an EMBL/GenBank/DDBJ whole genome shotgun (WGS) entry which is preliminary data.</text>
</comment>
<evidence type="ECO:0000256" key="2">
    <source>
        <dbReference type="ARBA" id="ARBA00023295"/>
    </source>
</evidence>
<dbReference type="PANTHER" id="PTHR12304">
    <property type="entry name" value="INOSINE-URIDINE PREFERRING NUCLEOSIDE HYDROLASE"/>
    <property type="match status" value="1"/>
</dbReference>
<evidence type="ECO:0000256" key="3">
    <source>
        <dbReference type="SAM" id="MobiDB-lite"/>
    </source>
</evidence>
<name>A0ABT5YAM6_9GAMM</name>
<keyword evidence="6" id="KW-1185">Reference proteome</keyword>
<proteinExistence type="predicted"/>
<feature type="region of interest" description="Disordered" evidence="3">
    <location>
        <begin position="364"/>
        <end position="384"/>
    </location>
</feature>
<reference evidence="5" key="1">
    <citation type="submission" date="2022-07" db="EMBL/GenBank/DDBJ databases">
        <title>Marinobacter iranensis a new bacterium isolate from a hipersaline lake in Iran.</title>
        <authorList>
            <person name="Mohammad A.M.A."/>
            <person name="Cristina S.-P."/>
            <person name="Antonio V."/>
        </authorList>
    </citation>
    <scope>NUCLEOTIDE SEQUENCE</scope>
    <source>
        <strain evidence="5">71-i</strain>
    </source>
</reference>
<dbReference type="Proteomes" id="UP001143391">
    <property type="component" value="Unassembled WGS sequence"/>
</dbReference>
<organism evidence="5 6">
    <name type="scientific">Marinobacter iranensis</name>
    <dbReference type="NCBI Taxonomy" id="2962607"/>
    <lineage>
        <taxon>Bacteria</taxon>
        <taxon>Pseudomonadati</taxon>
        <taxon>Pseudomonadota</taxon>
        <taxon>Gammaproteobacteria</taxon>
        <taxon>Pseudomonadales</taxon>
        <taxon>Marinobacteraceae</taxon>
        <taxon>Marinobacter</taxon>
    </lineage>
</organism>
<evidence type="ECO:0000313" key="5">
    <source>
        <dbReference type="EMBL" id="MDF0750733.1"/>
    </source>
</evidence>
<accession>A0ABT5YAM6</accession>
<feature type="domain" description="Inosine/uridine-preferring nucleoside hydrolase" evidence="4">
    <location>
        <begin position="64"/>
        <end position="319"/>
    </location>
</feature>
<dbReference type="InterPro" id="IPR023186">
    <property type="entry name" value="IUNH"/>
</dbReference>